<dbReference type="OrthoDB" id="10264595at2759"/>
<dbReference type="InterPro" id="IPR016024">
    <property type="entry name" value="ARM-type_fold"/>
</dbReference>
<comment type="subcellular location">
    <subcellularLocation>
        <location evidence="1">Endomembrane system</location>
    </subcellularLocation>
</comment>
<keyword evidence="5" id="KW-0653">Protein transport</keyword>
<evidence type="ECO:0000256" key="3">
    <source>
        <dbReference type="ARBA" id="ARBA00022448"/>
    </source>
</evidence>
<feature type="compositionally biased region" description="Polar residues" evidence="7">
    <location>
        <begin position="715"/>
        <end position="727"/>
    </location>
</feature>
<dbReference type="PANTHER" id="PTHR22781:SF12">
    <property type="entry name" value="AP-3 COMPLEX SUBUNIT DELTA-1"/>
    <property type="match status" value="1"/>
</dbReference>
<evidence type="ECO:0000256" key="1">
    <source>
        <dbReference type="ARBA" id="ARBA00004308"/>
    </source>
</evidence>
<dbReference type="PANTHER" id="PTHR22781">
    <property type="entry name" value="DELTA ADAPTIN-RELATED"/>
    <property type="match status" value="1"/>
</dbReference>
<accession>E4WRI4</accession>
<name>E4WRI4_OIKDI</name>
<organism evidence="9">
    <name type="scientific">Oikopleura dioica</name>
    <name type="common">Tunicate</name>
    <dbReference type="NCBI Taxonomy" id="34765"/>
    <lineage>
        <taxon>Eukaryota</taxon>
        <taxon>Metazoa</taxon>
        <taxon>Chordata</taxon>
        <taxon>Tunicata</taxon>
        <taxon>Appendicularia</taxon>
        <taxon>Copelata</taxon>
        <taxon>Oikopleuridae</taxon>
        <taxon>Oikopleura</taxon>
    </lineage>
</organism>
<evidence type="ECO:0000259" key="8">
    <source>
        <dbReference type="SMART" id="SM01354"/>
    </source>
</evidence>
<evidence type="ECO:0000256" key="6">
    <source>
        <dbReference type="ARBA" id="ARBA00023136"/>
    </source>
</evidence>
<feature type="domain" description="AP-3 complex subunit delta" evidence="8">
    <location>
        <begin position="686"/>
        <end position="807"/>
    </location>
</feature>
<dbReference type="SUPFAM" id="SSF48371">
    <property type="entry name" value="ARM repeat"/>
    <property type="match status" value="1"/>
</dbReference>
<dbReference type="FunFam" id="1.25.10.10:FF:001926">
    <property type="entry name" value="Uncharacterized protein"/>
    <property type="match status" value="1"/>
</dbReference>
<protein>
    <recommendedName>
        <fullName evidence="8">AP-3 complex subunit delta domain-containing protein</fullName>
    </recommendedName>
</protein>
<sequence>MDVAMKKVGSKMKTGIDRIFDKTLQDLVRGVRNAKGHEREYILEAVEEIREELKNPKSDVKSVAISKLCFLHMLGYEMGWASFNIIEVMSSTKLTEKRLGYWAASQSFNENTDVLMLSTNLIKKDILKGSEFEASAALGGLSCFMTPDLARDLTDDVLSLMSSTRPHVRKRATLITYKLFYHYPEAMRAVMPRLKEKLEDKDPGVQSAAVNVICELARKNPKQYLLLSPIFMRLMTKSTNNWVLIKIIKLFGCLIPHEPRLGKKIEENLKTLINNTSAMSLLYECINTLIQAKTFAPAGNDNEALIQLCVDKLRILIEDNDQNLKYLGLLSMTRILESHPKIVSQHKDIILDCLDDKDESIRLRALDLISKMVTKSTIMDITAKLLDYVRKTDNAIYRDELVSKMIDMCSQQGFAFIKNFEWYLNVLLDLTKIESKVSYGPKIATQLLEITVRVRTLREYSVAQMSHIVQNLGAISVIFGRNGCIDVIRSAAVICGEFVEFVSDPKNLFLAVMNAEFGHLSVNIAAVMFQNALKILSHGLKDIENDALITDYIALFDKFLAFPNIEIQERASLAVQTLKSASTNFLLRSIHELHDGNVDFFVTLFQLYSLIPRGELKPVGPKAQKKVPLPNGLDLEVLIFEQSDDEEEEPEEEVEPEDDIDDAFNDYYAENNDGPGKASTSDKKLPLGKMRLNDINYLKLDDSSQKSEKPEPETDYQTILSPESDVNTVFGGIGGSEKYLPKKTKKPKKGKKVKKSKKKTTEKVSDPEDEGHVVEIMMDEEMPEGAEDTPVESDEDDDAKRLNIDVSDLLRSTRKTENAGSSDEDDLPSFTKSPSEPAEPTLITGLLPIADNVDVSVYLKFCDRNSLELIVHNKHKSRDISDLEYLSDKRDLPRSAEVAFPFSRTDDIVYKGKLLYTISSKSKSSKEKKLRFEHIITPFFNLTSWKVNDDELVDLIHEKFFEITVEQQYQTELNSLEECLYRFSGCYLVQSAQNGASICGQLVSNEEKFVMLIKINSGLVNVSLKTQSSNTSTTLQAAINSILK</sequence>
<evidence type="ECO:0000256" key="4">
    <source>
        <dbReference type="ARBA" id="ARBA00022737"/>
    </source>
</evidence>
<feature type="compositionally biased region" description="Acidic residues" evidence="7">
    <location>
        <begin position="777"/>
        <end position="797"/>
    </location>
</feature>
<dbReference type="EMBL" id="FN653015">
    <property type="protein sequence ID" value="CBY20366.1"/>
    <property type="molecule type" value="Genomic_DNA"/>
</dbReference>
<dbReference type="GO" id="GO:0006896">
    <property type="term" value="P:Golgi to vacuole transport"/>
    <property type="evidence" value="ECO:0007669"/>
    <property type="project" value="TreeGrafter"/>
</dbReference>
<dbReference type="InterPro" id="IPR011989">
    <property type="entry name" value="ARM-like"/>
</dbReference>
<evidence type="ECO:0000256" key="7">
    <source>
        <dbReference type="SAM" id="MobiDB-lite"/>
    </source>
</evidence>
<dbReference type="InParanoid" id="E4WRI4"/>
<dbReference type="FunCoup" id="E4WRI4">
    <property type="interactions" value="197"/>
</dbReference>
<dbReference type="InterPro" id="IPR010474">
    <property type="entry name" value="AP3D_dom_metazoa"/>
</dbReference>
<reference evidence="9" key="1">
    <citation type="journal article" date="2010" name="Science">
        <title>Plasticity of animal genome architecture unmasked by rapid evolution of a pelagic tunicate.</title>
        <authorList>
            <person name="Denoeud F."/>
            <person name="Henriet S."/>
            <person name="Mungpakdee S."/>
            <person name="Aury J.M."/>
            <person name="Da Silva C."/>
            <person name="Brinkmann H."/>
            <person name="Mikhaleva J."/>
            <person name="Olsen L.C."/>
            <person name="Jubin C."/>
            <person name="Canestro C."/>
            <person name="Bouquet J.M."/>
            <person name="Danks G."/>
            <person name="Poulain J."/>
            <person name="Campsteijn C."/>
            <person name="Adamski M."/>
            <person name="Cross I."/>
            <person name="Yadetie F."/>
            <person name="Muffato M."/>
            <person name="Louis A."/>
            <person name="Butcher S."/>
            <person name="Tsagkogeorga G."/>
            <person name="Konrad A."/>
            <person name="Singh S."/>
            <person name="Jensen M.F."/>
            <person name="Cong E.H."/>
            <person name="Eikeseth-Otteraa H."/>
            <person name="Noel B."/>
            <person name="Anthouard V."/>
            <person name="Porcel B.M."/>
            <person name="Kachouri-Lafond R."/>
            <person name="Nishino A."/>
            <person name="Ugolini M."/>
            <person name="Chourrout P."/>
            <person name="Nishida H."/>
            <person name="Aasland R."/>
            <person name="Huzurbazar S."/>
            <person name="Westhof E."/>
            <person name="Delsuc F."/>
            <person name="Lehrach H."/>
            <person name="Reinhardt R."/>
            <person name="Weissenbach J."/>
            <person name="Roy S.W."/>
            <person name="Artiguenave F."/>
            <person name="Postlethwait J.H."/>
            <person name="Manak J.R."/>
            <person name="Thompson E.M."/>
            <person name="Jaillon O."/>
            <person name="Du Pasquier L."/>
            <person name="Boudinot P."/>
            <person name="Liberles D.A."/>
            <person name="Volff J.N."/>
            <person name="Philippe H."/>
            <person name="Lenhard B."/>
            <person name="Roest Crollius H."/>
            <person name="Wincker P."/>
            <person name="Chourrout D."/>
        </authorList>
    </citation>
    <scope>NUCLEOTIDE SEQUENCE [LARGE SCALE GENOMIC DNA]</scope>
</reference>
<feature type="compositionally biased region" description="Basic and acidic residues" evidence="7">
    <location>
        <begin position="759"/>
        <end position="773"/>
    </location>
</feature>
<dbReference type="GO" id="GO:0030123">
    <property type="term" value="C:AP-3 adaptor complex"/>
    <property type="evidence" value="ECO:0007669"/>
    <property type="project" value="InterPro"/>
</dbReference>
<dbReference type="GO" id="GO:0010008">
    <property type="term" value="C:endosome membrane"/>
    <property type="evidence" value="ECO:0007669"/>
    <property type="project" value="TreeGrafter"/>
</dbReference>
<dbReference type="Pfam" id="PF01602">
    <property type="entry name" value="Adaptin_N"/>
    <property type="match status" value="1"/>
</dbReference>
<dbReference type="GO" id="GO:0006623">
    <property type="term" value="P:protein targeting to vacuole"/>
    <property type="evidence" value="ECO:0007669"/>
    <property type="project" value="TreeGrafter"/>
</dbReference>
<comment type="similarity">
    <text evidence="2">Belongs to the adaptor complexes large subunit family.</text>
</comment>
<evidence type="ECO:0000313" key="10">
    <source>
        <dbReference type="Proteomes" id="UP000001307"/>
    </source>
</evidence>
<dbReference type="AlphaFoldDB" id="E4WRI4"/>
<keyword evidence="6" id="KW-0472">Membrane</keyword>
<feature type="region of interest" description="Disordered" evidence="7">
    <location>
        <begin position="699"/>
        <end position="839"/>
    </location>
</feature>
<keyword evidence="3" id="KW-0813">Transport</keyword>
<keyword evidence="10" id="KW-1185">Reference proteome</keyword>
<dbReference type="InterPro" id="IPR002553">
    <property type="entry name" value="Clathrin/coatomer_adapt-like_N"/>
</dbReference>
<evidence type="ECO:0000256" key="5">
    <source>
        <dbReference type="ARBA" id="ARBA00022927"/>
    </source>
</evidence>
<dbReference type="Proteomes" id="UP000001307">
    <property type="component" value="Unassembled WGS sequence"/>
</dbReference>
<feature type="region of interest" description="Disordered" evidence="7">
    <location>
        <begin position="664"/>
        <end position="685"/>
    </location>
</feature>
<dbReference type="InterPro" id="IPR017105">
    <property type="entry name" value="AP3_complex_dsu"/>
</dbReference>
<feature type="compositionally biased region" description="Basic and acidic residues" evidence="7">
    <location>
        <begin position="699"/>
        <end position="712"/>
    </location>
</feature>
<evidence type="ECO:0000256" key="2">
    <source>
        <dbReference type="ARBA" id="ARBA00006613"/>
    </source>
</evidence>
<dbReference type="SMART" id="SM01354">
    <property type="entry name" value="BLVR"/>
    <property type="match status" value="1"/>
</dbReference>
<feature type="compositionally biased region" description="Basic residues" evidence="7">
    <location>
        <begin position="741"/>
        <end position="758"/>
    </location>
</feature>
<evidence type="ECO:0000313" key="9">
    <source>
        <dbReference type="EMBL" id="CBY20366.1"/>
    </source>
</evidence>
<keyword evidence="4" id="KW-0677">Repeat</keyword>
<dbReference type="Gene3D" id="1.25.10.10">
    <property type="entry name" value="Leucine-rich Repeat Variant"/>
    <property type="match status" value="1"/>
</dbReference>
<gene>
    <name evidence="9" type="ORF">GSOID_T00000360001</name>
</gene>
<proteinExistence type="inferred from homology"/>